<dbReference type="Pfam" id="PF00385">
    <property type="entry name" value="Chromo"/>
    <property type="match status" value="1"/>
</dbReference>
<dbReference type="EMBL" id="AJIL01000105">
    <property type="protein sequence ID" value="KNE95009.1"/>
    <property type="molecule type" value="Genomic_DNA"/>
</dbReference>
<gene>
    <name evidence="4" type="ORF">PSTG_11706</name>
</gene>
<dbReference type="STRING" id="1165861.A0A0L0V7R3"/>
<dbReference type="Proteomes" id="UP000054564">
    <property type="component" value="Unassembled WGS sequence"/>
</dbReference>
<dbReference type="OrthoDB" id="2630497at2759"/>
<dbReference type="InterPro" id="IPR051219">
    <property type="entry name" value="Heterochromatin_chromo-domain"/>
</dbReference>
<reference evidence="5" key="1">
    <citation type="submission" date="2014-03" db="EMBL/GenBank/DDBJ databases">
        <title>The Genome Sequence of Puccinia striiformis f. sp. tritici PST-78.</title>
        <authorList>
            <consortium name="The Broad Institute Genome Sequencing Platform"/>
            <person name="Cuomo C."/>
            <person name="Hulbert S."/>
            <person name="Chen X."/>
            <person name="Walker B."/>
            <person name="Young S.K."/>
            <person name="Zeng Q."/>
            <person name="Gargeya S."/>
            <person name="Fitzgerald M."/>
            <person name="Haas B."/>
            <person name="Abouelleil A."/>
            <person name="Alvarado L."/>
            <person name="Arachchi H.M."/>
            <person name="Berlin A.M."/>
            <person name="Chapman S.B."/>
            <person name="Goldberg J."/>
            <person name="Griggs A."/>
            <person name="Gujja S."/>
            <person name="Hansen M."/>
            <person name="Howarth C."/>
            <person name="Imamovic A."/>
            <person name="Larimer J."/>
            <person name="McCowan C."/>
            <person name="Montmayeur A."/>
            <person name="Murphy C."/>
            <person name="Neiman D."/>
            <person name="Pearson M."/>
            <person name="Priest M."/>
            <person name="Roberts A."/>
            <person name="Saif S."/>
            <person name="Shea T."/>
            <person name="Sisk P."/>
            <person name="Sykes S."/>
            <person name="Wortman J."/>
            <person name="Nusbaum C."/>
            <person name="Birren B."/>
        </authorList>
    </citation>
    <scope>NUCLEOTIDE SEQUENCE [LARGE SCALE GENOMIC DNA]</scope>
    <source>
        <strain evidence="5">race PST-78</strain>
    </source>
</reference>
<comment type="subcellular location">
    <subcellularLocation>
        <location evidence="1">Nucleus</location>
    </subcellularLocation>
</comment>
<dbReference type="GO" id="GO:0006338">
    <property type="term" value="P:chromatin remodeling"/>
    <property type="evidence" value="ECO:0007669"/>
    <property type="project" value="UniProtKB-ARBA"/>
</dbReference>
<dbReference type="Pfam" id="PF24626">
    <property type="entry name" value="SH3_Tf2-1"/>
    <property type="match status" value="1"/>
</dbReference>
<dbReference type="Gene3D" id="2.40.50.40">
    <property type="match status" value="1"/>
</dbReference>
<dbReference type="PANTHER" id="PTHR22812">
    <property type="entry name" value="CHROMOBOX PROTEIN"/>
    <property type="match status" value="1"/>
</dbReference>
<dbReference type="SMART" id="SM00298">
    <property type="entry name" value="CHROMO"/>
    <property type="match status" value="1"/>
</dbReference>
<name>A0A0L0V7R3_9BASI</name>
<dbReference type="InterPro" id="IPR056924">
    <property type="entry name" value="SH3_Tf2-1"/>
</dbReference>
<comment type="caution">
    <text evidence="4">The sequence shown here is derived from an EMBL/GenBank/DDBJ whole genome shotgun (WGS) entry which is preliminary data.</text>
</comment>
<evidence type="ECO:0000313" key="4">
    <source>
        <dbReference type="EMBL" id="KNE95009.1"/>
    </source>
</evidence>
<dbReference type="PROSITE" id="PS50013">
    <property type="entry name" value="CHROMO_2"/>
    <property type="match status" value="1"/>
</dbReference>
<evidence type="ECO:0000256" key="2">
    <source>
        <dbReference type="ARBA" id="ARBA00023242"/>
    </source>
</evidence>
<dbReference type="SUPFAM" id="SSF54160">
    <property type="entry name" value="Chromo domain-like"/>
    <property type="match status" value="1"/>
</dbReference>
<evidence type="ECO:0000256" key="1">
    <source>
        <dbReference type="ARBA" id="ARBA00004123"/>
    </source>
</evidence>
<keyword evidence="2" id="KW-0539">Nucleus</keyword>
<proteinExistence type="predicted"/>
<dbReference type="InterPro" id="IPR000953">
    <property type="entry name" value="Chromo/chromo_shadow_dom"/>
</dbReference>
<feature type="domain" description="Chromo" evidence="3">
    <location>
        <begin position="170"/>
        <end position="229"/>
    </location>
</feature>
<keyword evidence="5" id="KW-1185">Reference proteome</keyword>
<evidence type="ECO:0000259" key="3">
    <source>
        <dbReference type="PROSITE" id="PS50013"/>
    </source>
</evidence>
<dbReference type="GO" id="GO:0005634">
    <property type="term" value="C:nucleus"/>
    <property type="evidence" value="ECO:0007669"/>
    <property type="project" value="UniProtKB-SubCell"/>
</dbReference>
<dbReference type="InterPro" id="IPR023780">
    <property type="entry name" value="Chromo_domain"/>
</dbReference>
<protein>
    <recommendedName>
        <fullName evidence="3">Chromo domain-containing protein</fullName>
    </recommendedName>
</protein>
<accession>A0A0L0V7R3</accession>
<sequence length="235" mass="27281">MAEFAYNNNEHTTTGVSPNMANYGYHPNFAGIPSSTQCVPEVEHRLLQIKQVQEELKYSIEAAQEAKKQQFDKKVKTNPRWNEGEEVWLSSRNITTTRASPKLLDRWLGPFLINSQISPSAYYKLTLPPSMKGVHPVFQISMLRKHTTDQIEGRRRAEPGPIIVDGEEEWEVDQLLDCRKRGRGREFLVEWKGFGPDSNSWEPETNLSNSKELIDKFDKKFPTATNKYKKRRRRK</sequence>
<evidence type="ECO:0000313" key="5">
    <source>
        <dbReference type="Proteomes" id="UP000054564"/>
    </source>
</evidence>
<dbReference type="CDD" id="cd00024">
    <property type="entry name" value="CD_CSD"/>
    <property type="match status" value="1"/>
</dbReference>
<dbReference type="AlphaFoldDB" id="A0A0L0V7R3"/>
<organism evidence="4 5">
    <name type="scientific">Puccinia striiformis f. sp. tritici PST-78</name>
    <dbReference type="NCBI Taxonomy" id="1165861"/>
    <lineage>
        <taxon>Eukaryota</taxon>
        <taxon>Fungi</taxon>
        <taxon>Dikarya</taxon>
        <taxon>Basidiomycota</taxon>
        <taxon>Pucciniomycotina</taxon>
        <taxon>Pucciniomycetes</taxon>
        <taxon>Pucciniales</taxon>
        <taxon>Pucciniaceae</taxon>
        <taxon>Puccinia</taxon>
    </lineage>
</organism>
<dbReference type="InterPro" id="IPR016197">
    <property type="entry name" value="Chromo-like_dom_sf"/>
</dbReference>